<dbReference type="PANTHER" id="PTHR34475">
    <property type="match status" value="1"/>
</dbReference>
<evidence type="ECO:0000259" key="3">
    <source>
        <dbReference type="PROSITE" id="PS50943"/>
    </source>
</evidence>
<feature type="domain" description="HTH cro/C1-type" evidence="3">
    <location>
        <begin position="21"/>
        <end position="53"/>
    </location>
</feature>
<gene>
    <name evidence="4" type="primary">rodZ</name>
    <name evidence="4" type="ORF">EJA03_04385</name>
</gene>
<dbReference type="InterPro" id="IPR001387">
    <property type="entry name" value="Cro/C1-type_HTH"/>
</dbReference>
<feature type="transmembrane region" description="Helical" evidence="2">
    <location>
        <begin position="114"/>
        <end position="134"/>
    </location>
</feature>
<evidence type="ECO:0000256" key="2">
    <source>
        <dbReference type="SAM" id="Phobius"/>
    </source>
</evidence>
<dbReference type="InterPro" id="IPR050400">
    <property type="entry name" value="Bact_Cytoskel_RodZ"/>
</dbReference>
<dbReference type="Pfam" id="PF13413">
    <property type="entry name" value="HTH_25"/>
    <property type="match status" value="1"/>
</dbReference>
<dbReference type="Pfam" id="PF13464">
    <property type="entry name" value="RodZ_C"/>
    <property type="match status" value="1"/>
</dbReference>
<keyword evidence="5" id="KW-1185">Reference proteome</keyword>
<evidence type="ECO:0000256" key="1">
    <source>
        <dbReference type="SAM" id="MobiDB-lite"/>
    </source>
</evidence>
<dbReference type="PROSITE" id="PS50943">
    <property type="entry name" value="HTH_CROC1"/>
    <property type="match status" value="1"/>
</dbReference>
<keyword evidence="2" id="KW-1133">Transmembrane helix</keyword>
<dbReference type="InterPro" id="IPR010982">
    <property type="entry name" value="Lambda_DNA-bd_dom_sf"/>
</dbReference>
<comment type="caution">
    <text evidence="4">The sequence shown here is derived from an EMBL/GenBank/DDBJ whole genome shotgun (WGS) entry which is preliminary data.</text>
</comment>
<feature type="region of interest" description="Disordered" evidence="1">
    <location>
        <begin position="220"/>
        <end position="244"/>
    </location>
</feature>
<dbReference type="InterPro" id="IPR025194">
    <property type="entry name" value="RodZ-like_C"/>
</dbReference>
<sequence length="345" mass="37963">MSAEQTPLIDEETKVEAGTILKQKREELGLTLEQVASRLRLRRAIIENIESNQFESEQVATFTRGYLRSYARVVGVEESVVLCALDDNGEAQHQEHEMQSFSQKTNQERHDNRIMVLTWGICAVIVSISCVWWWQNQEKTAVELTSVTEQEKKIEQELAENNKLDFAAVEPEPLTKTKQEESEIAETPLEDVTTQAATLAVEPKKVSENTAPAILVAEPTKVQPVPSNNPATPDSTPTSNVSDTADNLLKVDSEVSSKPEKPTTSIVANLLEMSFRDDCWIQVKDATGKTLATGIKKAGQGLQLTGNPPYKVILGAPENVSITLSSEPVDLSGYTSGKVARFTLP</sequence>
<protein>
    <submittedName>
        <fullName evidence="4">Cytoskeleton protein RodZ</fullName>
    </submittedName>
</protein>
<name>A0A427U6M0_9VIBR</name>
<organism evidence="4 5">
    <name type="scientific">Vibrio pectenicida</name>
    <dbReference type="NCBI Taxonomy" id="62763"/>
    <lineage>
        <taxon>Bacteria</taxon>
        <taxon>Pseudomonadati</taxon>
        <taxon>Pseudomonadota</taxon>
        <taxon>Gammaproteobacteria</taxon>
        <taxon>Vibrionales</taxon>
        <taxon>Vibrionaceae</taxon>
        <taxon>Vibrio</taxon>
    </lineage>
</organism>
<dbReference type="SMART" id="SM00530">
    <property type="entry name" value="HTH_XRE"/>
    <property type="match status" value="1"/>
</dbReference>
<dbReference type="EMBL" id="RSFA01000012">
    <property type="protein sequence ID" value="RSD32273.1"/>
    <property type="molecule type" value="Genomic_DNA"/>
</dbReference>
<feature type="compositionally biased region" description="Polar residues" evidence="1">
    <location>
        <begin position="225"/>
        <end position="244"/>
    </location>
</feature>
<dbReference type="SUPFAM" id="SSF47413">
    <property type="entry name" value="lambda repressor-like DNA-binding domains"/>
    <property type="match status" value="1"/>
</dbReference>
<evidence type="ECO:0000313" key="4">
    <source>
        <dbReference type="EMBL" id="RSD32273.1"/>
    </source>
</evidence>
<dbReference type="AlphaFoldDB" id="A0A427U6M0"/>
<reference evidence="4 5" key="1">
    <citation type="submission" date="2018-12" db="EMBL/GenBank/DDBJ databases">
        <title>Genomic taxonomy of the Vibrionaceae family.</title>
        <authorList>
            <person name="Gomez-Gil B."/>
            <person name="Enciso-Ibarra K."/>
        </authorList>
    </citation>
    <scope>NUCLEOTIDE SEQUENCE [LARGE SCALE GENOMIC DNA]</scope>
    <source>
        <strain evidence="4 5">CAIM 594</strain>
    </source>
</reference>
<keyword evidence="2" id="KW-0472">Membrane</keyword>
<dbReference type="OrthoDB" id="9790252at2"/>
<evidence type="ECO:0000313" key="5">
    <source>
        <dbReference type="Proteomes" id="UP000269041"/>
    </source>
</evidence>
<dbReference type="GO" id="GO:0003677">
    <property type="term" value="F:DNA binding"/>
    <property type="evidence" value="ECO:0007669"/>
    <property type="project" value="InterPro"/>
</dbReference>
<dbReference type="Proteomes" id="UP000269041">
    <property type="component" value="Unassembled WGS sequence"/>
</dbReference>
<dbReference type="NCBIfam" id="NF008109">
    <property type="entry name" value="PRK10856.1"/>
    <property type="match status" value="1"/>
</dbReference>
<proteinExistence type="predicted"/>
<dbReference type="CDD" id="cd00093">
    <property type="entry name" value="HTH_XRE"/>
    <property type="match status" value="1"/>
</dbReference>
<accession>A0A427U6M0</accession>
<keyword evidence="2" id="KW-0812">Transmembrane</keyword>
<dbReference type="RefSeq" id="WP_125320026.1">
    <property type="nucleotide sequence ID" value="NZ_AP024889.1"/>
</dbReference>
<dbReference type="Gene3D" id="1.10.260.40">
    <property type="entry name" value="lambda repressor-like DNA-binding domains"/>
    <property type="match status" value="1"/>
</dbReference>
<dbReference type="PANTHER" id="PTHR34475:SF1">
    <property type="entry name" value="CYTOSKELETON PROTEIN RODZ"/>
    <property type="match status" value="1"/>
</dbReference>